<evidence type="ECO:0000256" key="1">
    <source>
        <dbReference type="ARBA" id="ARBA00004777"/>
    </source>
</evidence>
<evidence type="ECO:0000256" key="5">
    <source>
        <dbReference type="ARBA" id="ARBA00022755"/>
    </source>
</evidence>
<evidence type="ECO:0000313" key="15">
    <source>
        <dbReference type="EMBL" id="SMC66812.1"/>
    </source>
</evidence>
<dbReference type="HAMAP" id="MF_01576">
    <property type="entry name" value="THF_DHG_CYH"/>
    <property type="match status" value="1"/>
</dbReference>
<dbReference type="NCBIfam" id="NF010786">
    <property type="entry name" value="PRK14189.1"/>
    <property type="match status" value="1"/>
</dbReference>
<feature type="domain" description="Tetrahydrofolate dehydrogenase/cyclohydrolase catalytic" evidence="13">
    <location>
        <begin position="6"/>
        <end position="120"/>
    </location>
</feature>
<dbReference type="FunFam" id="3.40.50.10860:FF:000005">
    <property type="entry name" value="C-1-tetrahydrofolate synthase, cytoplasmic, putative"/>
    <property type="match status" value="1"/>
</dbReference>
<accession>A0A1W2B262</accession>
<dbReference type="PANTHER" id="PTHR48099:SF5">
    <property type="entry name" value="C-1-TETRAHYDROFOLATE SYNTHASE, CYTOPLASMIC"/>
    <property type="match status" value="1"/>
</dbReference>
<feature type="domain" description="Tetrahydrofolate dehydrogenase/cyclohydrolase NAD(P)-binding" evidence="14">
    <location>
        <begin position="139"/>
        <end position="280"/>
    </location>
</feature>
<evidence type="ECO:0000256" key="9">
    <source>
        <dbReference type="ARBA" id="ARBA00023102"/>
    </source>
</evidence>
<evidence type="ECO:0000256" key="11">
    <source>
        <dbReference type="ARBA" id="ARBA00023268"/>
    </source>
</evidence>
<evidence type="ECO:0000256" key="2">
    <source>
        <dbReference type="ARBA" id="ARBA00011738"/>
    </source>
</evidence>
<dbReference type="GO" id="GO:0004477">
    <property type="term" value="F:methenyltetrahydrofolate cyclohydrolase activity"/>
    <property type="evidence" value="ECO:0007669"/>
    <property type="project" value="UniProtKB-UniRule"/>
</dbReference>
<dbReference type="OrthoDB" id="9803580at2"/>
<evidence type="ECO:0000256" key="12">
    <source>
        <dbReference type="HAMAP-Rule" id="MF_01576"/>
    </source>
</evidence>
<dbReference type="RefSeq" id="WP_084284333.1">
    <property type="nucleotide sequence ID" value="NZ_FWXJ01000011.1"/>
</dbReference>
<dbReference type="InterPro" id="IPR020630">
    <property type="entry name" value="THF_DH/CycHdrlase_cat_dom"/>
</dbReference>
<dbReference type="Gene3D" id="3.40.50.10860">
    <property type="entry name" value="Leucine Dehydrogenase, chain A, domain 1"/>
    <property type="match status" value="1"/>
</dbReference>
<evidence type="ECO:0000256" key="6">
    <source>
        <dbReference type="ARBA" id="ARBA00022801"/>
    </source>
</evidence>
<reference evidence="15 16" key="1">
    <citation type="submission" date="2017-04" db="EMBL/GenBank/DDBJ databases">
        <authorList>
            <person name="Afonso C.L."/>
            <person name="Miller P.J."/>
            <person name="Scott M.A."/>
            <person name="Spackman E."/>
            <person name="Goraichik I."/>
            <person name="Dimitrov K.M."/>
            <person name="Suarez D.L."/>
            <person name="Swayne D.E."/>
        </authorList>
    </citation>
    <scope>NUCLEOTIDE SEQUENCE [LARGE SCALE GENOMIC DNA]</scope>
    <source>
        <strain evidence="15 16">VK13</strain>
    </source>
</reference>
<dbReference type="EMBL" id="FWXJ01000011">
    <property type="protein sequence ID" value="SMC66812.1"/>
    <property type="molecule type" value="Genomic_DNA"/>
</dbReference>
<dbReference type="GO" id="GO:0035999">
    <property type="term" value="P:tetrahydrofolate interconversion"/>
    <property type="evidence" value="ECO:0007669"/>
    <property type="project" value="UniProtKB-UniRule"/>
</dbReference>
<dbReference type="Proteomes" id="UP000192708">
    <property type="component" value="Unassembled WGS sequence"/>
</dbReference>
<protein>
    <recommendedName>
        <fullName evidence="12">Bifunctional protein FolD</fullName>
    </recommendedName>
    <domain>
        <recommendedName>
            <fullName evidence="12">Methylenetetrahydrofolate dehydrogenase</fullName>
            <ecNumber evidence="12">1.5.1.5</ecNumber>
        </recommendedName>
    </domain>
    <domain>
        <recommendedName>
            <fullName evidence="12">Methenyltetrahydrofolate cyclohydrolase</fullName>
            <ecNumber evidence="12">3.5.4.9</ecNumber>
        </recommendedName>
    </domain>
</protein>
<dbReference type="NCBIfam" id="NF008058">
    <property type="entry name" value="PRK10792.1"/>
    <property type="match status" value="1"/>
</dbReference>
<keyword evidence="16" id="KW-1185">Reference proteome</keyword>
<keyword evidence="8 12" id="KW-0560">Oxidoreductase</keyword>
<dbReference type="GO" id="GO:0009086">
    <property type="term" value="P:methionine biosynthetic process"/>
    <property type="evidence" value="ECO:0007669"/>
    <property type="project" value="UniProtKB-KW"/>
</dbReference>
<dbReference type="EC" id="3.5.4.9" evidence="12"/>
<dbReference type="GO" id="GO:0005829">
    <property type="term" value="C:cytosol"/>
    <property type="evidence" value="ECO:0007669"/>
    <property type="project" value="TreeGrafter"/>
</dbReference>
<dbReference type="Pfam" id="PF00763">
    <property type="entry name" value="THF_DHG_CYH"/>
    <property type="match status" value="1"/>
</dbReference>
<dbReference type="STRING" id="1938817.SAMN06296008_11134"/>
<keyword evidence="11 12" id="KW-0511">Multifunctional enzyme</keyword>
<comment type="function">
    <text evidence="12">Catalyzes the oxidation of 5,10-methylenetetrahydrofolate to 5,10-methenyltetrahydrofolate and then the hydrolysis of 5,10-methenyltetrahydrofolate to 10-formyltetrahydrofolate.</text>
</comment>
<dbReference type="InterPro" id="IPR036291">
    <property type="entry name" value="NAD(P)-bd_dom_sf"/>
</dbReference>
<dbReference type="InterPro" id="IPR046346">
    <property type="entry name" value="Aminoacid_DH-like_N_sf"/>
</dbReference>
<dbReference type="InterPro" id="IPR000672">
    <property type="entry name" value="THF_DH/CycHdrlase"/>
</dbReference>
<dbReference type="PROSITE" id="PS00766">
    <property type="entry name" value="THF_DHG_CYH_1"/>
    <property type="match status" value="1"/>
</dbReference>
<keyword evidence="10 12" id="KW-0486">Methionine biosynthesis</keyword>
<name>A0A1W2B262_9BURK</name>
<dbReference type="Pfam" id="PF02882">
    <property type="entry name" value="THF_DHG_CYH_C"/>
    <property type="match status" value="1"/>
</dbReference>
<dbReference type="PROSITE" id="PS00767">
    <property type="entry name" value="THF_DHG_CYH_2"/>
    <property type="match status" value="1"/>
</dbReference>
<feature type="binding site" evidence="12">
    <location>
        <begin position="165"/>
        <end position="167"/>
    </location>
    <ligand>
        <name>NADP(+)</name>
        <dbReference type="ChEBI" id="CHEBI:58349"/>
    </ligand>
</feature>
<evidence type="ECO:0000259" key="13">
    <source>
        <dbReference type="Pfam" id="PF00763"/>
    </source>
</evidence>
<dbReference type="FunFam" id="3.40.50.720:FF:000094">
    <property type="entry name" value="Bifunctional protein FolD"/>
    <property type="match status" value="1"/>
</dbReference>
<sequence>MPAKIIDGNALSKQLRTEIATNSAILTAKGTKPGLAVVLVGSNHASQIYVRNKIKACHDANIYSELINLDENTSQVDLLRIIHELNENPSIHGILVQLPLPAHIDSYSVLESISPNKDVDGFHVANAGALMTGKPLFIPCTPYGCMKMLESIEYPIRGARAVIVGASNIVGKPMAMLLLQAGATVTICNSKTKDLSAHTKEADILVVATGKPKMILGQMVKPGAVVIDVGINRLPDGKLCGDVDYDEVKYVAGWITPVPGGVGPMTITMLLQNTLEAAEHFHQTR</sequence>
<dbReference type="SUPFAM" id="SSF53223">
    <property type="entry name" value="Aminoacid dehydrogenase-like, N-terminal domain"/>
    <property type="match status" value="1"/>
</dbReference>
<dbReference type="GO" id="GO:0004488">
    <property type="term" value="F:methylenetetrahydrofolate dehydrogenase (NADP+) activity"/>
    <property type="evidence" value="ECO:0007669"/>
    <property type="project" value="UniProtKB-UniRule"/>
</dbReference>
<dbReference type="CDD" id="cd01080">
    <property type="entry name" value="NAD_bind_m-THF_DH_Cyclohyd"/>
    <property type="match status" value="1"/>
</dbReference>
<dbReference type="Gene3D" id="3.40.50.720">
    <property type="entry name" value="NAD(P)-binding Rossmann-like Domain"/>
    <property type="match status" value="1"/>
</dbReference>
<dbReference type="InterPro" id="IPR020867">
    <property type="entry name" value="THF_DH/CycHdrlase_CS"/>
</dbReference>
<dbReference type="UniPathway" id="UPA00193"/>
<dbReference type="InterPro" id="IPR020631">
    <property type="entry name" value="THF_DH/CycHdrlase_NAD-bd_dom"/>
</dbReference>
<feature type="binding site" evidence="12">
    <location>
        <position position="231"/>
    </location>
    <ligand>
        <name>NADP(+)</name>
        <dbReference type="ChEBI" id="CHEBI:58349"/>
    </ligand>
</feature>
<dbReference type="NCBIfam" id="NF010783">
    <property type="entry name" value="PRK14186.1"/>
    <property type="match status" value="1"/>
</dbReference>
<dbReference type="PANTHER" id="PTHR48099">
    <property type="entry name" value="C-1-TETRAHYDROFOLATE SYNTHASE, CYTOPLASMIC-RELATED"/>
    <property type="match status" value="1"/>
</dbReference>
<evidence type="ECO:0000256" key="7">
    <source>
        <dbReference type="ARBA" id="ARBA00022857"/>
    </source>
</evidence>
<dbReference type="EC" id="1.5.1.5" evidence="12"/>
<keyword evidence="3 12" id="KW-0554">One-carbon metabolism</keyword>
<keyword evidence="9 12" id="KW-0368">Histidine biosynthesis</keyword>
<keyword evidence="7 12" id="KW-0521">NADP</keyword>
<evidence type="ECO:0000313" key="16">
    <source>
        <dbReference type="Proteomes" id="UP000192708"/>
    </source>
</evidence>
<dbReference type="AlphaFoldDB" id="A0A1W2B262"/>
<evidence type="ECO:0000256" key="10">
    <source>
        <dbReference type="ARBA" id="ARBA00023167"/>
    </source>
</evidence>
<comment type="similarity">
    <text evidence="12">Belongs to the tetrahydrofolate dehydrogenase/cyclohydrolase family.</text>
</comment>
<keyword evidence="6 12" id="KW-0378">Hydrolase</keyword>
<proteinExistence type="inferred from homology"/>
<evidence type="ECO:0000256" key="4">
    <source>
        <dbReference type="ARBA" id="ARBA00022605"/>
    </source>
</evidence>
<dbReference type="PRINTS" id="PR00085">
    <property type="entry name" value="THFDHDRGNASE"/>
</dbReference>
<gene>
    <name evidence="12" type="primary">folD</name>
    <name evidence="15" type="ORF">SAMN06296008_11134</name>
</gene>
<comment type="catalytic activity">
    <reaction evidence="12">
        <text>(6R)-5,10-methylene-5,6,7,8-tetrahydrofolate + NADP(+) = (6R)-5,10-methenyltetrahydrofolate + NADPH</text>
        <dbReference type="Rhea" id="RHEA:22812"/>
        <dbReference type="ChEBI" id="CHEBI:15636"/>
        <dbReference type="ChEBI" id="CHEBI:57455"/>
        <dbReference type="ChEBI" id="CHEBI:57783"/>
        <dbReference type="ChEBI" id="CHEBI:58349"/>
        <dbReference type="EC" id="1.5.1.5"/>
    </reaction>
</comment>
<dbReference type="GO" id="GO:0006164">
    <property type="term" value="P:purine nucleotide biosynthetic process"/>
    <property type="evidence" value="ECO:0007669"/>
    <property type="project" value="UniProtKB-KW"/>
</dbReference>
<keyword evidence="4 12" id="KW-0028">Amino-acid biosynthesis</keyword>
<dbReference type="SUPFAM" id="SSF51735">
    <property type="entry name" value="NAD(P)-binding Rossmann-fold domains"/>
    <property type="match status" value="1"/>
</dbReference>
<comment type="caution">
    <text evidence="12">Lacks conserved residue(s) required for the propagation of feature annotation.</text>
</comment>
<keyword evidence="5 12" id="KW-0658">Purine biosynthesis</keyword>
<evidence type="ECO:0000256" key="3">
    <source>
        <dbReference type="ARBA" id="ARBA00022563"/>
    </source>
</evidence>
<dbReference type="GO" id="GO:0000105">
    <property type="term" value="P:L-histidine biosynthetic process"/>
    <property type="evidence" value="ECO:0007669"/>
    <property type="project" value="UniProtKB-KW"/>
</dbReference>
<comment type="subunit">
    <text evidence="2 12">Homodimer.</text>
</comment>
<evidence type="ECO:0000259" key="14">
    <source>
        <dbReference type="Pfam" id="PF02882"/>
    </source>
</evidence>
<comment type="catalytic activity">
    <reaction evidence="12">
        <text>(6R)-5,10-methenyltetrahydrofolate + H2O = (6R)-10-formyltetrahydrofolate + H(+)</text>
        <dbReference type="Rhea" id="RHEA:23700"/>
        <dbReference type="ChEBI" id="CHEBI:15377"/>
        <dbReference type="ChEBI" id="CHEBI:15378"/>
        <dbReference type="ChEBI" id="CHEBI:57455"/>
        <dbReference type="ChEBI" id="CHEBI:195366"/>
        <dbReference type="EC" id="3.5.4.9"/>
    </reaction>
</comment>
<organism evidence="15 16">
    <name type="scientific">Polynucleobacter kasalickyi</name>
    <dbReference type="NCBI Taxonomy" id="1938817"/>
    <lineage>
        <taxon>Bacteria</taxon>
        <taxon>Pseudomonadati</taxon>
        <taxon>Pseudomonadota</taxon>
        <taxon>Betaproteobacteria</taxon>
        <taxon>Burkholderiales</taxon>
        <taxon>Burkholderiaceae</taxon>
        <taxon>Polynucleobacter</taxon>
    </lineage>
</organism>
<evidence type="ECO:0000256" key="8">
    <source>
        <dbReference type="ARBA" id="ARBA00023002"/>
    </source>
</evidence>
<comment type="pathway">
    <text evidence="1 12">One-carbon metabolism; tetrahydrofolate interconversion.</text>
</comment>